<dbReference type="GO" id="GO:0003677">
    <property type="term" value="F:DNA binding"/>
    <property type="evidence" value="ECO:0007669"/>
    <property type="project" value="InterPro"/>
</dbReference>
<feature type="domain" description="Transposase IS4-like" evidence="1">
    <location>
        <begin position="7"/>
        <end position="44"/>
    </location>
</feature>
<dbReference type="GO" id="GO:0004803">
    <property type="term" value="F:transposase activity"/>
    <property type="evidence" value="ECO:0007669"/>
    <property type="project" value="InterPro"/>
</dbReference>
<dbReference type="Pfam" id="PF01609">
    <property type="entry name" value="DDE_Tnp_1"/>
    <property type="match status" value="1"/>
</dbReference>
<evidence type="ECO:0000313" key="2">
    <source>
        <dbReference type="EMBL" id="CEO87908.1"/>
    </source>
</evidence>
<dbReference type="InterPro" id="IPR012337">
    <property type="entry name" value="RNaseH-like_sf"/>
</dbReference>
<reference evidence="3" key="1">
    <citation type="submission" date="2015-01" db="EMBL/GenBank/DDBJ databases">
        <authorList>
            <person name="Manzoor Shahid"/>
            <person name="Zubair Saima"/>
        </authorList>
    </citation>
    <scope>NUCLEOTIDE SEQUENCE [LARGE SCALE GENOMIC DNA]</scope>
    <source>
        <strain evidence="3">Sp3</strain>
    </source>
</reference>
<name>A0A0B7MI46_9FIRM</name>
<dbReference type="EMBL" id="CDRZ01000040">
    <property type="protein sequence ID" value="CEO87908.1"/>
    <property type="molecule type" value="Genomic_DNA"/>
</dbReference>
<dbReference type="SUPFAM" id="SSF53098">
    <property type="entry name" value="Ribonuclease H-like"/>
    <property type="match status" value="1"/>
</dbReference>
<evidence type="ECO:0000259" key="1">
    <source>
        <dbReference type="Pfam" id="PF01609"/>
    </source>
</evidence>
<organism evidence="2 3">
    <name type="scientific">Syntrophaceticus schinkii</name>
    <dbReference type="NCBI Taxonomy" id="499207"/>
    <lineage>
        <taxon>Bacteria</taxon>
        <taxon>Bacillati</taxon>
        <taxon>Bacillota</taxon>
        <taxon>Clostridia</taxon>
        <taxon>Thermoanaerobacterales</taxon>
        <taxon>Thermoanaerobacterales Family III. Incertae Sedis</taxon>
        <taxon>Syntrophaceticus</taxon>
    </lineage>
</organism>
<sequence>MVADGRKNDLVLFDRGYPSAALISFLYGRGVDFLIRLQKNHFSKIIDPNKEDQIPCKGGYSPRAC</sequence>
<accession>A0A0B7MI46</accession>
<protein>
    <recommendedName>
        <fullName evidence="1">Transposase IS4-like domain-containing protein</fullName>
    </recommendedName>
</protein>
<dbReference type="InterPro" id="IPR002559">
    <property type="entry name" value="Transposase_11"/>
</dbReference>
<evidence type="ECO:0000313" key="3">
    <source>
        <dbReference type="Proteomes" id="UP000046155"/>
    </source>
</evidence>
<proteinExistence type="predicted"/>
<dbReference type="Proteomes" id="UP000046155">
    <property type="component" value="Unassembled WGS sequence"/>
</dbReference>
<dbReference type="AlphaFoldDB" id="A0A0B7MI46"/>
<keyword evidence="3" id="KW-1185">Reference proteome</keyword>
<gene>
    <name evidence="2" type="ORF">SSCH_1340002</name>
</gene>
<dbReference type="GO" id="GO:0006313">
    <property type="term" value="P:DNA transposition"/>
    <property type="evidence" value="ECO:0007669"/>
    <property type="project" value="InterPro"/>
</dbReference>